<dbReference type="EMBL" id="JASFZW010000003">
    <property type="protein sequence ID" value="KAK2078925.1"/>
    <property type="molecule type" value="Genomic_DNA"/>
</dbReference>
<accession>A0AAD9IKL4</accession>
<sequence>MALLEGLWTELRAALGNAPALRAERPCDEDVVSCVWEALRRLDVLESALETLSSASISGACPDRRRALEHKQAGNSAFRLGKLPEAAREYSLCLQWLSHAEDPLCAAQVYGNRALCALRMGELAQAEADATSALELRPTDKALFHRARGRGAQGRWEEALADCEEAARLSQVTEPQIGRFRDECAARLLEGAPESCAERTDESRQSALPEKRVAWRRAADASLGRELVTVNPEPQGTLLLEEAPLAWGLERTARRERCSGCGARLGGRAAESPCLATSLASGGSHLHAPFFESCPRCPLALYCSRACREADVFHRPDGVECGRPWPSVLGAAALVASRLVRAGETAHADPARADAPATLESGTRLFDPEERLLSAGVSLLCALVQLRHSPCGPEASSGSQKSCAPSRNSPLLLATKHYAALGTLRVNGFALHEPWNDGSSAPYGHAVYALASMANHSCAPTVAIHFEARSPWAMSAPQRQTRLRRAYGFDCACLRCTGPEAAREAARLTGVKCPFTNLCPGFVIPAEGYKAGLTSRWEVPPGNGTCTRMVRCLGAHFPADSSEYLAGLLEARVWLRREGAAVPGPDRAQARARLEVRFGRRGAEAFVRYVEASAAAIVAKAQEIGA</sequence>
<evidence type="ECO:0000256" key="1">
    <source>
        <dbReference type="ARBA" id="ARBA00022603"/>
    </source>
</evidence>
<dbReference type="Gene3D" id="1.10.220.160">
    <property type="match status" value="1"/>
</dbReference>
<dbReference type="InterPro" id="IPR011990">
    <property type="entry name" value="TPR-like_helical_dom_sf"/>
</dbReference>
<keyword evidence="5" id="KW-1185">Reference proteome</keyword>
<dbReference type="Proteomes" id="UP001255856">
    <property type="component" value="Unassembled WGS sequence"/>
</dbReference>
<evidence type="ECO:0000256" key="2">
    <source>
        <dbReference type="ARBA" id="ARBA00022679"/>
    </source>
</evidence>
<evidence type="ECO:0008006" key="6">
    <source>
        <dbReference type="Google" id="ProtNLM"/>
    </source>
</evidence>
<name>A0AAD9IKL4_PROWI</name>
<keyword evidence="2" id="KW-0808">Transferase</keyword>
<keyword evidence="3" id="KW-0949">S-adenosyl-L-methionine</keyword>
<dbReference type="PANTHER" id="PTHR46165:SF2">
    <property type="entry name" value="SET AND MYND DOMAIN-CONTAINING PROTEIN 4"/>
    <property type="match status" value="1"/>
</dbReference>
<evidence type="ECO:0000313" key="4">
    <source>
        <dbReference type="EMBL" id="KAK2078925.1"/>
    </source>
</evidence>
<dbReference type="SUPFAM" id="SSF48452">
    <property type="entry name" value="TPR-like"/>
    <property type="match status" value="1"/>
</dbReference>
<dbReference type="InterPro" id="IPR052097">
    <property type="entry name" value="SET-MYND_domain_protein"/>
</dbReference>
<dbReference type="GO" id="GO:0005737">
    <property type="term" value="C:cytoplasm"/>
    <property type="evidence" value="ECO:0007669"/>
    <property type="project" value="TreeGrafter"/>
</dbReference>
<dbReference type="InterPro" id="IPR019734">
    <property type="entry name" value="TPR_rpt"/>
</dbReference>
<gene>
    <name evidence="4" type="ORF">QBZ16_002615</name>
</gene>
<proteinExistence type="predicted"/>
<protein>
    <recommendedName>
        <fullName evidence="6">SET and MYND domain-containing protein 4</fullName>
    </recommendedName>
</protein>
<dbReference type="SUPFAM" id="SSF82199">
    <property type="entry name" value="SET domain"/>
    <property type="match status" value="1"/>
</dbReference>
<evidence type="ECO:0000313" key="5">
    <source>
        <dbReference type="Proteomes" id="UP001255856"/>
    </source>
</evidence>
<dbReference type="GO" id="GO:0032259">
    <property type="term" value="P:methylation"/>
    <property type="evidence" value="ECO:0007669"/>
    <property type="project" value="UniProtKB-KW"/>
</dbReference>
<dbReference type="PANTHER" id="PTHR46165">
    <property type="entry name" value="SET AND MYND DOMAIN-CONTAINING PROTEIN 4"/>
    <property type="match status" value="1"/>
</dbReference>
<reference evidence="4" key="1">
    <citation type="submission" date="2021-01" db="EMBL/GenBank/DDBJ databases">
        <authorList>
            <person name="Eckstrom K.M.E."/>
        </authorList>
    </citation>
    <scope>NUCLEOTIDE SEQUENCE</scope>
    <source>
        <strain evidence="4">UVCC 0001</strain>
    </source>
</reference>
<dbReference type="GO" id="GO:0008168">
    <property type="term" value="F:methyltransferase activity"/>
    <property type="evidence" value="ECO:0007669"/>
    <property type="project" value="UniProtKB-KW"/>
</dbReference>
<dbReference type="InterPro" id="IPR046341">
    <property type="entry name" value="SET_dom_sf"/>
</dbReference>
<dbReference type="Gene3D" id="2.170.270.10">
    <property type="entry name" value="SET domain"/>
    <property type="match status" value="1"/>
</dbReference>
<keyword evidence="1" id="KW-0489">Methyltransferase</keyword>
<dbReference type="Gene3D" id="6.10.140.2220">
    <property type="match status" value="1"/>
</dbReference>
<comment type="caution">
    <text evidence="4">The sequence shown here is derived from an EMBL/GenBank/DDBJ whole genome shotgun (WGS) entry which is preliminary data.</text>
</comment>
<dbReference type="AlphaFoldDB" id="A0AAD9IKL4"/>
<dbReference type="Gene3D" id="1.25.40.10">
    <property type="entry name" value="Tetratricopeptide repeat domain"/>
    <property type="match status" value="1"/>
</dbReference>
<dbReference type="GO" id="GO:0042826">
    <property type="term" value="F:histone deacetylase binding"/>
    <property type="evidence" value="ECO:0007669"/>
    <property type="project" value="TreeGrafter"/>
</dbReference>
<evidence type="ECO:0000256" key="3">
    <source>
        <dbReference type="ARBA" id="ARBA00022691"/>
    </source>
</evidence>
<dbReference type="GO" id="GO:0005634">
    <property type="term" value="C:nucleus"/>
    <property type="evidence" value="ECO:0007669"/>
    <property type="project" value="TreeGrafter"/>
</dbReference>
<organism evidence="4 5">
    <name type="scientific">Prototheca wickerhamii</name>
    <dbReference type="NCBI Taxonomy" id="3111"/>
    <lineage>
        <taxon>Eukaryota</taxon>
        <taxon>Viridiplantae</taxon>
        <taxon>Chlorophyta</taxon>
        <taxon>core chlorophytes</taxon>
        <taxon>Trebouxiophyceae</taxon>
        <taxon>Chlorellales</taxon>
        <taxon>Chlorellaceae</taxon>
        <taxon>Prototheca</taxon>
    </lineage>
</organism>
<dbReference type="SMART" id="SM00028">
    <property type="entry name" value="TPR"/>
    <property type="match status" value="2"/>
</dbReference>